<evidence type="ECO:0000256" key="1">
    <source>
        <dbReference type="SAM" id="Phobius"/>
    </source>
</evidence>
<keyword evidence="1" id="KW-0472">Membrane</keyword>
<gene>
    <name evidence="2" type="ORF">COL8621_01685</name>
</gene>
<evidence type="ECO:0000313" key="2">
    <source>
        <dbReference type="EMBL" id="SMX35172.1"/>
    </source>
</evidence>
<proteinExistence type="predicted"/>
<keyword evidence="3" id="KW-1185">Reference proteome</keyword>
<keyword evidence="1" id="KW-0812">Transmembrane</keyword>
<dbReference type="AlphaFoldDB" id="A0A238JZ84"/>
<organism evidence="2 3">
    <name type="scientific">Actibacterium lipolyticum</name>
    <dbReference type="NCBI Taxonomy" id="1524263"/>
    <lineage>
        <taxon>Bacteria</taxon>
        <taxon>Pseudomonadati</taxon>
        <taxon>Pseudomonadota</taxon>
        <taxon>Alphaproteobacteria</taxon>
        <taxon>Rhodobacterales</taxon>
        <taxon>Roseobacteraceae</taxon>
        <taxon>Actibacterium</taxon>
    </lineage>
</organism>
<accession>A0A238JZ84</accession>
<protein>
    <submittedName>
        <fullName evidence="2">Uncharacterized protein</fullName>
    </submittedName>
</protein>
<reference evidence="3" key="1">
    <citation type="submission" date="2017-05" db="EMBL/GenBank/DDBJ databases">
        <authorList>
            <person name="Rodrigo-Torres L."/>
            <person name="Arahal R. D."/>
            <person name="Lucena T."/>
        </authorList>
    </citation>
    <scope>NUCLEOTIDE SEQUENCE [LARGE SCALE GENOMIC DNA]</scope>
    <source>
        <strain evidence="3">CECT 8621</strain>
    </source>
</reference>
<feature type="transmembrane region" description="Helical" evidence="1">
    <location>
        <begin position="34"/>
        <end position="53"/>
    </location>
</feature>
<evidence type="ECO:0000313" key="3">
    <source>
        <dbReference type="Proteomes" id="UP000202922"/>
    </source>
</evidence>
<sequence length="54" mass="5960">MLRIFGCRDCGHKMRLAGSRCGYCRAPKEITQRVFPYAVSLTVFLLGVALLLAG</sequence>
<keyword evidence="1" id="KW-1133">Transmembrane helix</keyword>
<dbReference type="EMBL" id="FXYE01000001">
    <property type="protein sequence ID" value="SMX35172.1"/>
    <property type="molecule type" value="Genomic_DNA"/>
</dbReference>
<name>A0A238JZ84_9RHOB</name>
<dbReference type="Proteomes" id="UP000202922">
    <property type="component" value="Unassembled WGS sequence"/>
</dbReference>